<evidence type="ECO:0000256" key="1">
    <source>
        <dbReference type="SAM" id="MobiDB-lite"/>
    </source>
</evidence>
<evidence type="ECO:0000313" key="2">
    <source>
        <dbReference type="EMBL" id="OKL38347.1"/>
    </source>
</evidence>
<reference evidence="2 3" key="1">
    <citation type="submission" date="2016-12" db="EMBL/GenBank/DDBJ databases">
        <title>Domibacillus sp. SAOS 44 whole genome sequencing.</title>
        <authorList>
            <person name="Verma A."/>
            <person name="Krishnamurthi S."/>
        </authorList>
    </citation>
    <scope>NUCLEOTIDE SEQUENCE [LARGE SCALE GENOMIC DNA]</scope>
    <source>
        <strain evidence="2 3">SAOS 44</strain>
    </source>
</reference>
<dbReference type="STRING" id="1714354.BLL40_02715"/>
<dbReference type="Proteomes" id="UP000186524">
    <property type="component" value="Unassembled WGS sequence"/>
</dbReference>
<dbReference type="AlphaFoldDB" id="A0A1Q5P7Y0"/>
<accession>A0A1Q5P7Y0</accession>
<feature type="region of interest" description="Disordered" evidence="1">
    <location>
        <begin position="1"/>
        <end position="29"/>
    </location>
</feature>
<organism evidence="2 3">
    <name type="scientific">Domibacillus mangrovi</name>
    <dbReference type="NCBI Taxonomy" id="1714354"/>
    <lineage>
        <taxon>Bacteria</taxon>
        <taxon>Bacillati</taxon>
        <taxon>Bacillota</taxon>
        <taxon>Bacilli</taxon>
        <taxon>Bacillales</taxon>
        <taxon>Bacillaceae</taxon>
        <taxon>Domibacillus</taxon>
    </lineage>
</organism>
<protein>
    <submittedName>
        <fullName evidence="2">Uncharacterized protein</fullName>
    </submittedName>
</protein>
<name>A0A1Q5P7Y0_9BACI</name>
<comment type="caution">
    <text evidence="2">The sequence shown here is derived from an EMBL/GenBank/DDBJ whole genome shotgun (WGS) entry which is preliminary data.</text>
</comment>
<sequence>MQRDPETGRFLPGNQIGVGNSGNRRPKWGNKNAVKHGFYETFIAPRMQPDGSLHLYKKGAGIVAIQPEGFRQEEDGSISIRDDVAAVLDGMGFILEQRT</sequence>
<dbReference type="RefSeq" id="WP_073710347.1">
    <property type="nucleotide sequence ID" value="NZ_MRWQ01000001.1"/>
</dbReference>
<dbReference type="EMBL" id="MRWQ01000001">
    <property type="protein sequence ID" value="OKL38347.1"/>
    <property type="molecule type" value="Genomic_DNA"/>
</dbReference>
<evidence type="ECO:0000313" key="3">
    <source>
        <dbReference type="Proteomes" id="UP000186524"/>
    </source>
</evidence>
<keyword evidence="3" id="KW-1185">Reference proteome</keyword>
<proteinExistence type="predicted"/>
<gene>
    <name evidence="2" type="ORF">BLL40_02715</name>
</gene>
<dbReference type="OrthoDB" id="2736494at2"/>